<gene>
    <name evidence="2" type="ORF">ABXZ36_12290</name>
</gene>
<sequence length="163" mass="19053">MKSLSNDLVLRPRFQHHLNTSKDIILDKFEEINKHPFLVNRIDDHLFIKFEQGFRTLWTPELHLELYEEDNNSCRINGLFGPSPTLWTFFMFLHFGVITLFIIVGIWAYSNWSLDKPIGILKGLLVGLIVVWGLLYAFGRTGRKKGEPQMKELYSFISEVINP</sequence>
<reference evidence="2 3" key="1">
    <citation type="submission" date="2024-07" db="EMBL/GenBank/DDBJ databases">
        <title>The genome sequence of type strain Sediminicola arcticus GDMCC 1.2805.</title>
        <authorList>
            <person name="Liu Y."/>
        </authorList>
    </citation>
    <scope>NUCLEOTIDE SEQUENCE [LARGE SCALE GENOMIC DNA]</scope>
    <source>
        <strain evidence="2 3">GDMCC 1.2805</strain>
    </source>
</reference>
<keyword evidence="1" id="KW-1133">Transmembrane helix</keyword>
<feature type="transmembrane region" description="Helical" evidence="1">
    <location>
        <begin position="85"/>
        <end position="108"/>
    </location>
</feature>
<evidence type="ECO:0000313" key="2">
    <source>
        <dbReference type="EMBL" id="MET6991424.1"/>
    </source>
</evidence>
<keyword evidence="1" id="KW-0472">Membrane</keyword>
<proteinExistence type="predicted"/>
<accession>A0ABV2SYR3</accession>
<keyword evidence="1" id="KW-0812">Transmembrane</keyword>
<dbReference type="RefSeq" id="WP_354615964.1">
    <property type="nucleotide sequence ID" value="NZ_JBEXAE010000005.1"/>
</dbReference>
<protein>
    <submittedName>
        <fullName evidence="2">GTP-binding protein</fullName>
    </submittedName>
</protein>
<evidence type="ECO:0000256" key="1">
    <source>
        <dbReference type="SAM" id="Phobius"/>
    </source>
</evidence>
<evidence type="ECO:0000313" key="3">
    <source>
        <dbReference type="Proteomes" id="UP001549799"/>
    </source>
</evidence>
<comment type="caution">
    <text evidence="2">The sequence shown here is derived from an EMBL/GenBank/DDBJ whole genome shotgun (WGS) entry which is preliminary data.</text>
</comment>
<dbReference type="Proteomes" id="UP001549799">
    <property type="component" value="Unassembled WGS sequence"/>
</dbReference>
<name>A0ABV2SYR3_9FLAO</name>
<organism evidence="2 3">
    <name type="scientific">Sediminicola arcticus</name>
    <dbReference type="NCBI Taxonomy" id="1574308"/>
    <lineage>
        <taxon>Bacteria</taxon>
        <taxon>Pseudomonadati</taxon>
        <taxon>Bacteroidota</taxon>
        <taxon>Flavobacteriia</taxon>
        <taxon>Flavobacteriales</taxon>
        <taxon>Flavobacteriaceae</taxon>
        <taxon>Sediminicola</taxon>
    </lineage>
</organism>
<dbReference type="EMBL" id="JBEXAE010000005">
    <property type="protein sequence ID" value="MET6991424.1"/>
    <property type="molecule type" value="Genomic_DNA"/>
</dbReference>
<keyword evidence="3" id="KW-1185">Reference proteome</keyword>
<feature type="transmembrane region" description="Helical" evidence="1">
    <location>
        <begin position="120"/>
        <end position="139"/>
    </location>
</feature>